<dbReference type="AlphaFoldDB" id="A0A2K8PM24"/>
<protein>
    <submittedName>
        <fullName evidence="2">Uncharacterized protein</fullName>
    </submittedName>
</protein>
<name>A0A2K8PM24_STRLA</name>
<reference evidence="2 3" key="1">
    <citation type="submission" date="2017-11" db="EMBL/GenBank/DDBJ databases">
        <title>Complete genome sequence of Streptomyces lavendulae subsp. lavendulae CCM 3239 (formerly 'Streptomyces aureofaciens CCM 3239'), the producer of the angucycline-type antibiotic auricin.</title>
        <authorList>
            <person name="Busche T."/>
            <person name="Novakova R."/>
            <person name="Al'Dilaimi A."/>
            <person name="Homerova D."/>
            <person name="Feckova L."/>
            <person name="Rezuchova B."/>
            <person name="Mingyar E."/>
            <person name="Csolleiova D."/>
            <person name="Bekeova C."/>
            <person name="Winkler A."/>
            <person name="Sevcikova B."/>
            <person name="Kalinowski J."/>
            <person name="Kormanec J."/>
            <person name="Ruckert C."/>
        </authorList>
    </citation>
    <scope>NUCLEOTIDE SEQUENCE [LARGE SCALE GENOMIC DNA]</scope>
    <source>
        <strain evidence="2 3">CCM 3239</strain>
    </source>
</reference>
<dbReference type="KEGG" id="slx:SLAV_25195"/>
<evidence type="ECO:0000313" key="2">
    <source>
        <dbReference type="EMBL" id="ATZ26833.1"/>
    </source>
</evidence>
<sequence>MTLTHAQALRRVTERLDAPRPDGEKWSTDFFRHDRDALPSYLARQGRSGDFGRDYEDLADPYAVHVPGCAERSVAALLDAVADTGLTVAAETKPGKSPRFGLGGKHATAGLMDLRGVVLALVVEYTENGRQVPAELRYAASRISMSGTHTGGVAYRFGKALKRVAGR</sequence>
<dbReference type="EMBL" id="CP024985">
    <property type="protein sequence ID" value="ATZ26833.1"/>
    <property type="molecule type" value="Genomic_DNA"/>
</dbReference>
<accession>A0A2K8PM24</accession>
<organism evidence="2 3">
    <name type="scientific">Streptomyces lavendulae subsp. lavendulae</name>
    <dbReference type="NCBI Taxonomy" id="58340"/>
    <lineage>
        <taxon>Bacteria</taxon>
        <taxon>Bacillati</taxon>
        <taxon>Actinomycetota</taxon>
        <taxon>Actinomycetes</taxon>
        <taxon>Kitasatosporales</taxon>
        <taxon>Streptomycetaceae</taxon>
        <taxon>Streptomyces</taxon>
    </lineage>
</organism>
<dbReference type="RefSeq" id="WP_030227129.1">
    <property type="nucleotide sequence ID" value="NZ_CP024985.1"/>
</dbReference>
<feature type="compositionally biased region" description="Basic and acidic residues" evidence="1">
    <location>
        <begin position="11"/>
        <end position="20"/>
    </location>
</feature>
<evidence type="ECO:0000313" key="3">
    <source>
        <dbReference type="Proteomes" id="UP000231791"/>
    </source>
</evidence>
<keyword evidence="3" id="KW-1185">Reference proteome</keyword>
<dbReference type="Proteomes" id="UP000231791">
    <property type="component" value="Chromosome"/>
</dbReference>
<evidence type="ECO:0000256" key="1">
    <source>
        <dbReference type="SAM" id="MobiDB-lite"/>
    </source>
</evidence>
<dbReference type="GeneID" id="49386055"/>
<proteinExistence type="predicted"/>
<feature type="region of interest" description="Disordered" evidence="1">
    <location>
        <begin position="1"/>
        <end position="20"/>
    </location>
</feature>
<gene>
    <name evidence="2" type="ORF">SLAV_25195</name>
</gene>